<proteinExistence type="predicted"/>
<dbReference type="GO" id="GO:0031124">
    <property type="term" value="P:mRNA 3'-end processing"/>
    <property type="evidence" value="ECO:0007669"/>
    <property type="project" value="InterPro"/>
</dbReference>
<dbReference type="SUPFAM" id="SSF48452">
    <property type="entry name" value="TPR-like"/>
    <property type="match status" value="1"/>
</dbReference>
<dbReference type="Proteomes" id="UP001233999">
    <property type="component" value="Unassembled WGS sequence"/>
</dbReference>
<dbReference type="AlphaFoldDB" id="A0AAD8AAF2"/>
<evidence type="ECO:0000313" key="6">
    <source>
        <dbReference type="Proteomes" id="UP001233999"/>
    </source>
</evidence>
<organism evidence="5 6">
    <name type="scientific">Diploptera punctata</name>
    <name type="common">Pacific beetle cockroach</name>
    <dbReference type="NCBI Taxonomy" id="6984"/>
    <lineage>
        <taxon>Eukaryota</taxon>
        <taxon>Metazoa</taxon>
        <taxon>Ecdysozoa</taxon>
        <taxon>Arthropoda</taxon>
        <taxon>Hexapoda</taxon>
        <taxon>Insecta</taxon>
        <taxon>Pterygota</taxon>
        <taxon>Neoptera</taxon>
        <taxon>Polyneoptera</taxon>
        <taxon>Dictyoptera</taxon>
        <taxon>Blattodea</taxon>
        <taxon>Blaberoidea</taxon>
        <taxon>Blaberidae</taxon>
        <taxon>Diplopterinae</taxon>
        <taxon>Diploptera</taxon>
    </lineage>
</organism>
<reference evidence="5" key="2">
    <citation type="submission" date="2023-05" db="EMBL/GenBank/DDBJ databases">
        <authorList>
            <person name="Fouks B."/>
        </authorList>
    </citation>
    <scope>NUCLEOTIDE SEQUENCE</scope>
    <source>
        <strain evidence="5">Stay&amp;Tobe</strain>
        <tissue evidence="5">Testes</tissue>
    </source>
</reference>
<dbReference type="GO" id="GO:0005634">
    <property type="term" value="C:nucleus"/>
    <property type="evidence" value="ECO:0007669"/>
    <property type="project" value="UniProtKB-SubCell"/>
</dbReference>
<keyword evidence="6" id="KW-1185">Reference proteome</keyword>
<dbReference type="GO" id="GO:0003729">
    <property type="term" value="F:mRNA binding"/>
    <property type="evidence" value="ECO:0007669"/>
    <property type="project" value="TreeGrafter"/>
</dbReference>
<evidence type="ECO:0000259" key="4">
    <source>
        <dbReference type="Pfam" id="PF05843"/>
    </source>
</evidence>
<name>A0AAD8AAF2_DIPPU</name>
<accession>A0AAD8AAF2</accession>
<keyword evidence="3" id="KW-0539">Nucleus</keyword>
<dbReference type="EMBL" id="JASPKZ010002333">
    <property type="protein sequence ID" value="KAJ9595490.1"/>
    <property type="molecule type" value="Genomic_DNA"/>
</dbReference>
<dbReference type="InterPro" id="IPR045243">
    <property type="entry name" value="Rna14-like"/>
</dbReference>
<feature type="non-terminal residue" evidence="5">
    <location>
        <position position="1"/>
    </location>
</feature>
<evidence type="ECO:0000313" key="5">
    <source>
        <dbReference type="EMBL" id="KAJ9595490.1"/>
    </source>
</evidence>
<dbReference type="InterPro" id="IPR011990">
    <property type="entry name" value="TPR-like_helical_dom_sf"/>
</dbReference>
<comment type="subcellular location">
    <subcellularLocation>
        <location evidence="1">Nucleus</location>
    </subcellularLocation>
</comment>
<sequence length="90" mass="10824">DWGNEKLQKAQKQIEESPYDLEAWSLLIREAQGKWIGEMRPLFEKLVTTFPSTGRYWKIYIEQEMKARNFEKVEKGMCIFSIKLPYFNDK</sequence>
<evidence type="ECO:0000256" key="1">
    <source>
        <dbReference type="ARBA" id="ARBA00004123"/>
    </source>
</evidence>
<dbReference type="Gene3D" id="1.25.40.1040">
    <property type="match status" value="1"/>
</dbReference>
<comment type="caution">
    <text evidence="5">The sequence shown here is derived from an EMBL/GenBank/DDBJ whole genome shotgun (WGS) entry which is preliminary data.</text>
</comment>
<dbReference type="Pfam" id="PF05843">
    <property type="entry name" value="Suf"/>
    <property type="match status" value="1"/>
</dbReference>
<protein>
    <recommendedName>
        <fullName evidence="4">Suppressor of forked domain-containing protein</fullName>
    </recommendedName>
</protein>
<keyword evidence="2" id="KW-0677">Repeat</keyword>
<dbReference type="PANTHER" id="PTHR19980">
    <property type="entry name" value="RNA CLEAVAGE STIMULATION FACTOR"/>
    <property type="match status" value="1"/>
</dbReference>
<evidence type="ECO:0000256" key="3">
    <source>
        <dbReference type="ARBA" id="ARBA00023242"/>
    </source>
</evidence>
<dbReference type="PANTHER" id="PTHR19980:SF0">
    <property type="entry name" value="CLEAVAGE STIMULATION FACTOR SUBUNIT 3"/>
    <property type="match status" value="1"/>
</dbReference>
<evidence type="ECO:0000256" key="2">
    <source>
        <dbReference type="ARBA" id="ARBA00022737"/>
    </source>
</evidence>
<reference evidence="5" key="1">
    <citation type="journal article" date="2023" name="IScience">
        <title>Live-bearing cockroach genome reveals convergent evolutionary mechanisms linked to viviparity in insects and beyond.</title>
        <authorList>
            <person name="Fouks B."/>
            <person name="Harrison M.C."/>
            <person name="Mikhailova A.A."/>
            <person name="Marchal E."/>
            <person name="English S."/>
            <person name="Carruthers M."/>
            <person name="Jennings E.C."/>
            <person name="Chiamaka E.L."/>
            <person name="Frigard R.A."/>
            <person name="Pippel M."/>
            <person name="Attardo G.M."/>
            <person name="Benoit J.B."/>
            <person name="Bornberg-Bauer E."/>
            <person name="Tobe S.S."/>
        </authorList>
    </citation>
    <scope>NUCLEOTIDE SEQUENCE</scope>
    <source>
        <strain evidence="5">Stay&amp;Tobe</strain>
    </source>
</reference>
<feature type="domain" description="Suppressor of forked" evidence="4">
    <location>
        <begin position="6"/>
        <end position="75"/>
    </location>
</feature>
<dbReference type="InterPro" id="IPR008847">
    <property type="entry name" value="Suf"/>
</dbReference>
<gene>
    <name evidence="5" type="ORF">L9F63_013312</name>
</gene>